<comment type="similarity">
    <text evidence="1">Belongs to the fasciclin-like AGP family.</text>
</comment>
<dbReference type="InterPro" id="IPR036378">
    <property type="entry name" value="FAS1_dom_sf"/>
</dbReference>
<organism evidence="3 4">
    <name type="scientific">Stylosanthes scabra</name>
    <dbReference type="NCBI Taxonomy" id="79078"/>
    <lineage>
        <taxon>Eukaryota</taxon>
        <taxon>Viridiplantae</taxon>
        <taxon>Streptophyta</taxon>
        <taxon>Embryophyta</taxon>
        <taxon>Tracheophyta</taxon>
        <taxon>Spermatophyta</taxon>
        <taxon>Magnoliopsida</taxon>
        <taxon>eudicotyledons</taxon>
        <taxon>Gunneridae</taxon>
        <taxon>Pentapetalae</taxon>
        <taxon>rosids</taxon>
        <taxon>fabids</taxon>
        <taxon>Fabales</taxon>
        <taxon>Fabaceae</taxon>
        <taxon>Papilionoideae</taxon>
        <taxon>50 kb inversion clade</taxon>
        <taxon>dalbergioids sensu lato</taxon>
        <taxon>Dalbergieae</taxon>
        <taxon>Pterocarpus clade</taxon>
        <taxon>Stylosanthes</taxon>
    </lineage>
</organism>
<reference evidence="3 4" key="1">
    <citation type="journal article" date="2023" name="Plants (Basel)">
        <title>Bridging the Gap: Combining Genomics and Transcriptomics Approaches to Understand Stylosanthes scabra, an Orphan Legume from the Brazilian Caatinga.</title>
        <authorList>
            <person name="Ferreira-Neto J.R.C."/>
            <person name="da Silva M.D."/>
            <person name="Binneck E."/>
            <person name="de Melo N.F."/>
            <person name="da Silva R.H."/>
            <person name="de Melo A.L.T.M."/>
            <person name="Pandolfi V."/>
            <person name="Bustamante F.O."/>
            <person name="Brasileiro-Vidal A.C."/>
            <person name="Benko-Iseppon A.M."/>
        </authorList>
    </citation>
    <scope>NUCLEOTIDE SEQUENCE [LARGE SCALE GENOMIC DNA]</scope>
    <source>
        <tissue evidence="3">Leaves</tissue>
    </source>
</reference>
<dbReference type="Proteomes" id="UP001341840">
    <property type="component" value="Unassembled WGS sequence"/>
</dbReference>
<dbReference type="PANTHER" id="PTHR33985:SF17">
    <property type="entry name" value="FASCICLIN-LIKE ARABINOGALACTAN PROTEIN 20"/>
    <property type="match status" value="1"/>
</dbReference>
<proteinExistence type="inferred from homology"/>
<name>A0ABU6QNC1_9FABA</name>
<dbReference type="InterPro" id="IPR000782">
    <property type="entry name" value="FAS1_domain"/>
</dbReference>
<evidence type="ECO:0000313" key="3">
    <source>
        <dbReference type="EMBL" id="MED6112926.1"/>
    </source>
</evidence>
<dbReference type="PROSITE" id="PS50213">
    <property type="entry name" value="FAS1"/>
    <property type="match status" value="2"/>
</dbReference>
<dbReference type="InterPro" id="IPR052806">
    <property type="entry name" value="Fasciclin-like_AGP"/>
</dbReference>
<feature type="domain" description="FAS1" evidence="2">
    <location>
        <begin position="294"/>
        <end position="427"/>
    </location>
</feature>
<protein>
    <recommendedName>
        <fullName evidence="2">FAS1 domain-containing protein</fullName>
    </recommendedName>
</protein>
<dbReference type="EMBL" id="JASCZI010000671">
    <property type="protein sequence ID" value="MED6112926.1"/>
    <property type="molecule type" value="Genomic_DNA"/>
</dbReference>
<dbReference type="Pfam" id="PF02469">
    <property type="entry name" value="Fasciclin"/>
    <property type="match status" value="2"/>
</dbReference>
<sequence length="472" mass="52422">MGLFYFVSRISRTSVYYLEEQTEVRLRDPTWPSTPNNPTIPNTTAFFTSNQMFPRVILFPPKITNSSSQISSHLCSPIIPHATTSGSPFPKPQPSMASTKIFLALSVLHLLLPLSSSLPASAILDAAEILSGSRFEAMAENLELASQNLVPPRTRSLTVFAPSDTAFKMLEQPPLSLLRYHLLPNAFPLHSLISLPFGANIPTLLPSHSLTITTTSGAADILSINNVTVNSEPLYRDPSLVIFATDQFFDPYFQLPAKIPRRTGTTDPYTSSAAACFPARKNHRRKWFSHEAFSFKEVSRVLRSSGCSLMASLLDMQFLALRHRPQLTLFAPLDKVVTRSRHVARNNNNKLSGYPSILRHHVVPCKILWSDLVTMGEGTLLRTYERGYTLNVTKSSEEELLVNGIPVIFPELYFSDWLVVHGVREVLSPLKHQRGRGEEGSGRVSEVAAEVPNATSFGDESGAQHFHFSVLH</sequence>
<dbReference type="Gene3D" id="2.30.180.10">
    <property type="entry name" value="FAS1 domain"/>
    <property type="match status" value="2"/>
</dbReference>
<evidence type="ECO:0000256" key="1">
    <source>
        <dbReference type="ARBA" id="ARBA00007843"/>
    </source>
</evidence>
<accession>A0ABU6QNC1</accession>
<evidence type="ECO:0000313" key="4">
    <source>
        <dbReference type="Proteomes" id="UP001341840"/>
    </source>
</evidence>
<feature type="domain" description="FAS1" evidence="2">
    <location>
        <begin position="107"/>
        <end position="248"/>
    </location>
</feature>
<evidence type="ECO:0000259" key="2">
    <source>
        <dbReference type="PROSITE" id="PS50213"/>
    </source>
</evidence>
<comment type="caution">
    <text evidence="3">The sequence shown here is derived from an EMBL/GenBank/DDBJ whole genome shotgun (WGS) entry which is preliminary data.</text>
</comment>
<dbReference type="SMART" id="SM00554">
    <property type="entry name" value="FAS1"/>
    <property type="match status" value="2"/>
</dbReference>
<dbReference type="PANTHER" id="PTHR33985">
    <property type="entry name" value="OS02G0491300 PROTEIN-RELATED"/>
    <property type="match status" value="1"/>
</dbReference>
<keyword evidence="4" id="KW-1185">Reference proteome</keyword>
<dbReference type="SUPFAM" id="SSF82153">
    <property type="entry name" value="FAS1 domain"/>
    <property type="match status" value="2"/>
</dbReference>
<gene>
    <name evidence="3" type="ORF">PIB30_066184</name>
</gene>